<gene>
    <name evidence="2" type="ORF">CSW57_13135</name>
</gene>
<dbReference type="Proteomes" id="UP000225108">
    <property type="component" value="Unassembled WGS sequence"/>
</dbReference>
<feature type="domain" description="Carboxymuconolactone decarboxylase-like" evidence="1">
    <location>
        <begin position="48"/>
        <end position="125"/>
    </location>
</feature>
<dbReference type="InterPro" id="IPR003779">
    <property type="entry name" value="CMD-like"/>
</dbReference>
<dbReference type="InterPro" id="IPR029032">
    <property type="entry name" value="AhpD-like"/>
</dbReference>
<dbReference type="GO" id="GO:0051920">
    <property type="term" value="F:peroxiredoxin activity"/>
    <property type="evidence" value="ECO:0007669"/>
    <property type="project" value="InterPro"/>
</dbReference>
<dbReference type="EMBL" id="PEBD01000008">
    <property type="protein sequence ID" value="PHV67140.1"/>
    <property type="molecule type" value="Genomic_DNA"/>
</dbReference>
<sequence>MPSDRPMPITPMPAGDFTPAMQAATGPTASATSLAMTGLIGKAGPVTDTFFPFYAALTKEENVLGFKLTELVRLAVATTTGCEACLAFRNPKAIEQGMDADAPDLFDELDTADFTERERAAIRYTLAFCTNHHLVDDTMWEELKSVFDDQEIMTLCLYVSTFLGTSRLSHVVRLVDAHCTLPGYRLSAVTDAKAAQTAN</sequence>
<reference evidence="2 3" key="1">
    <citation type="submission" date="2017-10" db="EMBL/GenBank/DDBJ databases">
        <title>The draft genome sequence of Williamsia sp. BULT 1.1 isolated from the semi-arid grassland soils from South Africa.</title>
        <authorList>
            <person name="Kabwe M.H."/>
            <person name="Govender N."/>
            <person name="Mutseka Lunga P."/>
            <person name="Vikram S."/>
            <person name="Makhalanyane T.P."/>
        </authorList>
    </citation>
    <scope>NUCLEOTIDE SEQUENCE [LARGE SCALE GENOMIC DNA]</scope>
    <source>
        <strain evidence="2 3">BULT 1.1</strain>
    </source>
</reference>
<evidence type="ECO:0000313" key="2">
    <source>
        <dbReference type="EMBL" id="PHV67140.1"/>
    </source>
</evidence>
<dbReference type="PANTHER" id="PTHR34846:SF5">
    <property type="entry name" value="CARBOXYMUCONOLACTONE DECARBOXYLASE-LIKE DOMAIN-CONTAINING PROTEIN"/>
    <property type="match status" value="1"/>
</dbReference>
<dbReference type="Gene3D" id="1.20.1290.10">
    <property type="entry name" value="AhpD-like"/>
    <property type="match status" value="1"/>
</dbReference>
<name>A0A2G3PMZ6_WILMA</name>
<dbReference type="AlphaFoldDB" id="A0A2G3PMZ6"/>
<accession>A0A2G3PMZ6</accession>
<evidence type="ECO:0000313" key="3">
    <source>
        <dbReference type="Proteomes" id="UP000225108"/>
    </source>
</evidence>
<proteinExistence type="predicted"/>
<organism evidence="2 3">
    <name type="scientific">Williamsia marianensis</name>
    <dbReference type="NCBI Taxonomy" id="85044"/>
    <lineage>
        <taxon>Bacteria</taxon>
        <taxon>Bacillati</taxon>
        <taxon>Actinomycetota</taxon>
        <taxon>Actinomycetes</taxon>
        <taxon>Mycobacteriales</taxon>
        <taxon>Nocardiaceae</taxon>
        <taxon>Williamsia</taxon>
    </lineage>
</organism>
<dbReference type="PANTHER" id="PTHR34846">
    <property type="entry name" value="4-CARBOXYMUCONOLACTONE DECARBOXYLASE FAMILY PROTEIN (AFU_ORTHOLOGUE AFUA_6G11590)"/>
    <property type="match status" value="1"/>
</dbReference>
<comment type="caution">
    <text evidence="2">The sequence shown here is derived from an EMBL/GenBank/DDBJ whole genome shotgun (WGS) entry which is preliminary data.</text>
</comment>
<evidence type="ECO:0000259" key="1">
    <source>
        <dbReference type="Pfam" id="PF02627"/>
    </source>
</evidence>
<dbReference type="SUPFAM" id="SSF69118">
    <property type="entry name" value="AhpD-like"/>
    <property type="match status" value="1"/>
</dbReference>
<dbReference type="Pfam" id="PF02627">
    <property type="entry name" value="CMD"/>
    <property type="match status" value="1"/>
</dbReference>
<protein>
    <recommendedName>
        <fullName evidence="1">Carboxymuconolactone decarboxylase-like domain-containing protein</fullName>
    </recommendedName>
</protein>